<proteinExistence type="predicted"/>
<name>A2FQB6_TRIV3</name>
<accession>A2FQB6</accession>
<dbReference type="AlphaFoldDB" id="A2FQB6"/>
<dbReference type="EMBL" id="DS113941">
    <property type="protein sequence ID" value="EAX92906.1"/>
    <property type="molecule type" value="Genomic_DNA"/>
</dbReference>
<evidence type="ECO:0000313" key="1">
    <source>
        <dbReference type="EMBL" id="EAX92906.1"/>
    </source>
</evidence>
<reference evidence="1" key="1">
    <citation type="submission" date="2006-10" db="EMBL/GenBank/DDBJ databases">
        <authorList>
            <person name="Amadeo P."/>
            <person name="Zhao Q."/>
            <person name="Wortman J."/>
            <person name="Fraser-Liggett C."/>
            <person name="Carlton J."/>
        </authorList>
    </citation>
    <scope>NUCLEOTIDE SEQUENCE</scope>
    <source>
        <strain evidence="1">G3</strain>
    </source>
</reference>
<sequence>MSKCDDERFEALRIAWMMKHNKTDKDVIKEIQNDVSDDDGEIQYDELYHDLDDERRVKDIPEGIEFEHDAIVHLLMDEHEIEPFSLDEELKLKQDKNGNLIPEDDDQEIFMNEENNSDPEEEIQEQVTELQAGISACEKILEILQNGGTVYDLLSDKKIDQDTFYLLTDSATILSFLNVPVYQMNATSLFQAKLKLENKLQELS</sequence>
<dbReference type="RefSeq" id="XP_001305836.1">
    <property type="nucleotide sequence ID" value="XM_001305835.1"/>
</dbReference>
<organism evidence="1 2">
    <name type="scientific">Trichomonas vaginalis (strain ATCC PRA-98 / G3)</name>
    <dbReference type="NCBI Taxonomy" id="412133"/>
    <lineage>
        <taxon>Eukaryota</taxon>
        <taxon>Metamonada</taxon>
        <taxon>Parabasalia</taxon>
        <taxon>Trichomonadida</taxon>
        <taxon>Trichomonadidae</taxon>
        <taxon>Trichomonas</taxon>
    </lineage>
</organism>
<dbReference type="KEGG" id="tva:4750621"/>
<reference evidence="1" key="2">
    <citation type="journal article" date="2007" name="Science">
        <title>Draft genome sequence of the sexually transmitted pathogen Trichomonas vaginalis.</title>
        <authorList>
            <person name="Carlton J.M."/>
            <person name="Hirt R.P."/>
            <person name="Silva J.C."/>
            <person name="Delcher A.L."/>
            <person name="Schatz M."/>
            <person name="Zhao Q."/>
            <person name="Wortman J.R."/>
            <person name="Bidwell S.L."/>
            <person name="Alsmark U.C.M."/>
            <person name="Besteiro S."/>
            <person name="Sicheritz-Ponten T."/>
            <person name="Noel C.J."/>
            <person name="Dacks J.B."/>
            <person name="Foster P.G."/>
            <person name="Simillion C."/>
            <person name="Van de Peer Y."/>
            <person name="Miranda-Saavedra D."/>
            <person name="Barton G.J."/>
            <person name="Westrop G.D."/>
            <person name="Mueller S."/>
            <person name="Dessi D."/>
            <person name="Fiori P.L."/>
            <person name="Ren Q."/>
            <person name="Paulsen I."/>
            <person name="Zhang H."/>
            <person name="Bastida-Corcuera F.D."/>
            <person name="Simoes-Barbosa A."/>
            <person name="Brown M.T."/>
            <person name="Hayes R.D."/>
            <person name="Mukherjee M."/>
            <person name="Okumura C.Y."/>
            <person name="Schneider R."/>
            <person name="Smith A.J."/>
            <person name="Vanacova S."/>
            <person name="Villalvazo M."/>
            <person name="Haas B.J."/>
            <person name="Pertea M."/>
            <person name="Feldblyum T.V."/>
            <person name="Utterback T.R."/>
            <person name="Shu C.L."/>
            <person name="Osoegawa K."/>
            <person name="de Jong P.J."/>
            <person name="Hrdy I."/>
            <person name="Horvathova L."/>
            <person name="Zubacova Z."/>
            <person name="Dolezal P."/>
            <person name="Malik S.B."/>
            <person name="Logsdon J.M. Jr."/>
            <person name="Henze K."/>
            <person name="Gupta A."/>
            <person name="Wang C.C."/>
            <person name="Dunne R.L."/>
            <person name="Upcroft J.A."/>
            <person name="Upcroft P."/>
            <person name="White O."/>
            <person name="Salzberg S.L."/>
            <person name="Tang P."/>
            <person name="Chiu C.-H."/>
            <person name="Lee Y.-S."/>
            <person name="Embley T.M."/>
            <person name="Coombs G.H."/>
            <person name="Mottram J.C."/>
            <person name="Tachezy J."/>
            <person name="Fraser-Liggett C.M."/>
            <person name="Johnson P.J."/>
        </authorList>
    </citation>
    <scope>NUCLEOTIDE SEQUENCE [LARGE SCALE GENOMIC DNA]</scope>
    <source>
        <strain evidence="1">G3</strain>
    </source>
</reference>
<evidence type="ECO:0000313" key="2">
    <source>
        <dbReference type="Proteomes" id="UP000001542"/>
    </source>
</evidence>
<dbReference type="VEuPathDB" id="TrichDB:TVAGG3_0687530"/>
<dbReference type="VEuPathDB" id="TrichDB:TVAG_186760"/>
<gene>
    <name evidence="1" type="ORF">TVAG_186760</name>
</gene>
<keyword evidence="2" id="KW-1185">Reference proteome</keyword>
<protein>
    <submittedName>
        <fullName evidence="1">Uncharacterized protein</fullName>
    </submittedName>
</protein>
<dbReference type="InParanoid" id="A2FQB6"/>
<dbReference type="Proteomes" id="UP000001542">
    <property type="component" value="Unassembled WGS sequence"/>
</dbReference>